<keyword evidence="2" id="KW-1185">Reference proteome</keyword>
<name>A0ABN6SKI5_9LACO</name>
<proteinExistence type="predicted"/>
<organism evidence="1 2">
    <name type="scientific">Lactobacillus xylocopicola</name>
    <dbReference type="NCBI Taxonomy" id="2976676"/>
    <lineage>
        <taxon>Bacteria</taxon>
        <taxon>Bacillati</taxon>
        <taxon>Bacillota</taxon>
        <taxon>Bacilli</taxon>
        <taxon>Lactobacillales</taxon>
        <taxon>Lactobacillaceae</taxon>
        <taxon>Lactobacillus</taxon>
    </lineage>
</organism>
<dbReference type="RefSeq" id="WP_317637658.1">
    <property type="nucleotide sequence ID" value="NZ_AP026803.1"/>
</dbReference>
<sequence length="218" mass="24781">MNPDFAVILNFKLKTGKDVDVDLLVKTARNIGARAVATNDRRADFKQACNKYVIALVDEDQGEELTADKVIDHMVHQRKDGQKTIINLSVSEDGTLSESAQALLDQVNRWMHRFGHAFNESEPSSLVANHGFVLQNRHMHYQKYLFVNRPVPAQVIVTGMAQAPNRIELVDNRTELDFDYQDGSLTINLGAMPPDNLIWQIVRIQEHRQEDDLIATKY</sequence>
<dbReference type="Proteomes" id="UP001321741">
    <property type="component" value="Chromosome"/>
</dbReference>
<evidence type="ECO:0000313" key="1">
    <source>
        <dbReference type="EMBL" id="BDR59934.1"/>
    </source>
</evidence>
<reference evidence="1 2" key="1">
    <citation type="journal article" date="2023" name="Microbiol. Spectr.">
        <title>Symbiosis of Carpenter Bees with Uncharacterized Lactic Acid Bacteria Showing NAD Auxotrophy.</title>
        <authorList>
            <person name="Kawasaki S."/>
            <person name="Ozawa K."/>
            <person name="Mori T."/>
            <person name="Yamamoto A."/>
            <person name="Ito M."/>
            <person name="Ohkuma M."/>
            <person name="Sakamoto M."/>
            <person name="Matsutani M."/>
        </authorList>
    </citation>
    <scope>NUCLEOTIDE SEQUENCE [LARGE SCALE GENOMIC DNA]</scope>
    <source>
        <strain evidence="1 2">Kim32-2</strain>
    </source>
</reference>
<evidence type="ECO:0000313" key="2">
    <source>
        <dbReference type="Proteomes" id="UP001321741"/>
    </source>
</evidence>
<accession>A0ABN6SKI5</accession>
<dbReference type="EMBL" id="AP026803">
    <property type="protein sequence ID" value="BDR59934.1"/>
    <property type="molecule type" value="Genomic_DNA"/>
</dbReference>
<gene>
    <name evidence="1" type="ORF">KIM322_01950</name>
</gene>
<protein>
    <submittedName>
        <fullName evidence="1">Uncharacterized protein</fullName>
    </submittedName>
</protein>